<dbReference type="Gene3D" id="2.130.10.10">
    <property type="entry name" value="YVTN repeat-like/Quinoprotein amine dehydrogenase"/>
    <property type="match status" value="1"/>
</dbReference>
<sequence>MAARQGMFRYDGRQLVPLNQLVRQGPRLRGEALRVVADSAGTVWVGMHDGLYAFVPATGELRPVPLPRLTGRHGRINALLLHRGTLWFGRGMDPCQVFRLSLRRPQQSARLVWQYPQGLIAAIEPDSAGLLLHSFERSWRLSPGGQVHTLAPHSRRYRVQQADGSRRTQLADHPLRLPNSPYFLTDSVLYEHRPSQPRRVLARWRRNRSSAAVPRLNVLELDSTWYWLGDEELLALSIRRQRQAPELQHYPLPLAREWNGWLCFNRARTGLYAFAEGMPGVIELRPRRASIQALPVAGKQRLSTRAISRLADGRLLVGSYSGTFTQAADSPLAPCAPGRARRPAASGTAVCACPMRAWSLVLKTGGASGCWPGGGLRKSGGPGPTPSPRAKPSSACCATGPGGCGRGAAGPVCARPGPPHA</sequence>
<gene>
    <name evidence="2" type="ORF">H9L05_20925</name>
</gene>
<feature type="region of interest" description="Disordered" evidence="1">
    <location>
        <begin position="372"/>
        <end position="395"/>
    </location>
</feature>
<protein>
    <submittedName>
        <fullName evidence="2">Uncharacterized protein</fullName>
    </submittedName>
</protein>
<keyword evidence="2" id="KW-0614">Plasmid</keyword>
<dbReference type="AlphaFoldDB" id="A0A7H0H181"/>
<geneLocation type="plasmid" evidence="2 3">
    <name>p_unnamed1</name>
</geneLocation>
<proteinExistence type="predicted"/>
<feature type="compositionally biased region" description="Gly residues" evidence="1">
    <location>
        <begin position="372"/>
        <end position="382"/>
    </location>
</feature>
<dbReference type="KEGG" id="hqi:H9L05_20925"/>
<dbReference type="RefSeq" id="WP_187734456.1">
    <property type="nucleotide sequence ID" value="NZ_CP060785.1"/>
</dbReference>
<accession>A0A7H0H181</accession>
<keyword evidence="3" id="KW-1185">Reference proteome</keyword>
<reference evidence="2 3" key="1">
    <citation type="submission" date="2020-08" db="EMBL/GenBank/DDBJ databases">
        <title>Genome sequence of Hymenobacter qilianensis JCM 19763T.</title>
        <authorList>
            <person name="Hyun D.-W."/>
            <person name="Bae J.-W."/>
        </authorList>
    </citation>
    <scope>NUCLEOTIDE SEQUENCE [LARGE SCALE GENOMIC DNA]</scope>
    <source>
        <strain evidence="2 3">JCM 19763</strain>
        <plasmid evidence="2 3">p_unnamed1</plasmid>
    </source>
</reference>
<evidence type="ECO:0000313" key="2">
    <source>
        <dbReference type="EMBL" id="QNP54297.1"/>
    </source>
</evidence>
<evidence type="ECO:0000256" key="1">
    <source>
        <dbReference type="SAM" id="MobiDB-lite"/>
    </source>
</evidence>
<dbReference type="InterPro" id="IPR015943">
    <property type="entry name" value="WD40/YVTN_repeat-like_dom_sf"/>
</dbReference>
<organism evidence="2 3">
    <name type="scientific">Hymenobacter qilianensis</name>
    <dbReference type="NCBI Taxonomy" id="1385715"/>
    <lineage>
        <taxon>Bacteria</taxon>
        <taxon>Pseudomonadati</taxon>
        <taxon>Bacteroidota</taxon>
        <taxon>Cytophagia</taxon>
        <taxon>Cytophagales</taxon>
        <taxon>Hymenobacteraceae</taxon>
        <taxon>Hymenobacter</taxon>
    </lineage>
</organism>
<name>A0A7H0H181_9BACT</name>
<evidence type="ECO:0000313" key="3">
    <source>
        <dbReference type="Proteomes" id="UP000516093"/>
    </source>
</evidence>
<dbReference type="Proteomes" id="UP000516093">
    <property type="component" value="Plasmid p_unnamed1"/>
</dbReference>
<dbReference type="EMBL" id="CP060785">
    <property type="protein sequence ID" value="QNP54297.1"/>
    <property type="molecule type" value="Genomic_DNA"/>
</dbReference>